<organism evidence="1">
    <name type="scientific">marine sediment metagenome</name>
    <dbReference type="NCBI Taxonomy" id="412755"/>
    <lineage>
        <taxon>unclassified sequences</taxon>
        <taxon>metagenomes</taxon>
        <taxon>ecological metagenomes</taxon>
    </lineage>
</organism>
<proteinExistence type="predicted"/>
<sequence>MIRKWEEAERDGTLRSNAWLFPDYKLDPCPKCGGEPRNLDAGWATAIQCSECDFVGPIHDPYTCCHWAWNNLEN</sequence>
<evidence type="ECO:0000313" key="1">
    <source>
        <dbReference type="EMBL" id="KKN38548.1"/>
    </source>
</evidence>
<gene>
    <name evidence="1" type="ORF">LCGC14_0752430</name>
</gene>
<name>A0A0F9TAM4_9ZZZZ</name>
<accession>A0A0F9TAM4</accession>
<comment type="caution">
    <text evidence="1">The sequence shown here is derived from an EMBL/GenBank/DDBJ whole genome shotgun (WGS) entry which is preliminary data.</text>
</comment>
<dbReference type="EMBL" id="LAZR01001821">
    <property type="protein sequence ID" value="KKN38548.1"/>
    <property type="molecule type" value="Genomic_DNA"/>
</dbReference>
<reference evidence="1" key="1">
    <citation type="journal article" date="2015" name="Nature">
        <title>Complex archaea that bridge the gap between prokaryotes and eukaryotes.</title>
        <authorList>
            <person name="Spang A."/>
            <person name="Saw J.H."/>
            <person name="Jorgensen S.L."/>
            <person name="Zaremba-Niedzwiedzka K."/>
            <person name="Martijn J."/>
            <person name="Lind A.E."/>
            <person name="van Eijk R."/>
            <person name="Schleper C."/>
            <person name="Guy L."/>
            <person name="Ettema T.J."/>
        </authorList>
    </citation>
    <scope>NUCLEOTIDE SEQUENCE</scope>
</reference>
<dbReference type="AlphaFoldDB" id="A0A0F9TAM4"/>
<protein>
    <submittedName>
        <fullName evidence="1">Uncharacterized protein</fullName>
    </submittedName>
</protein>